<dbReference type="PANTHER" id="PTHR11786:SF8">
    <property type="entry name" value="ARYLAMINE N-ACETYLTRANSFERASE 1"/>
    <property type="match status" value="1"/>
</dbReference>
<keyword evidence="4 5" id="KW-0012">Acyltransferase</keyword>
<dbReference type="PANTHER" id="PTHR11786">
    <property type="entry name" value="N-HYDROXYARYLAMINE O-ACETYLTRANSFERASE"/>
    <property type="match status" value="1"/>
</dbReference>
<evidence type="ECO:0000256" key="6">
    <source>
        <dbReference type="SAM" id="Phobius"/>
    </source>
</evidence>
<dbReference type="InterPro" id="IPR053710">
    <property type="entry name" value="Arylamine_NAT_domain_sf"/>
</dbReference>
<proteinExistence type="inferred from homology"/>
<dbReference type="AlphaFoldDB" id="A0AAN8D1R5"/>
<keyword evidence="8" id="KW-1185">Reference proteome</keyword>
<dbReference type="EMBL" id="JAULUE010002046">
    <property type="protein sequence ID" value="KAK5914960.1"/>
    <property type="molecule type" value="Genomic_DNA"/>
</dbReference>
<feature type="transmembrane region" description="Helical" evidence="6">
    <location>
        <begin position="365"/>
        <end position="383"/>
    </location>
</feature>
<evidence type="ECO:0000256" key="4">
    <source>
        <dbReference type="ARBA" id="ARBA00023315"/>
    </source>
</evidence>
<dbReference type="GO" id="GO:0004060">
    <property type="term" value="F:arylamine N-acetyltransferase activity"/>
    <property type="evidence" value="ECO:0007669"/>
    <property type="project" value="UniProtKB-EC"/>
</dbReference>
<name>A0AAN8D1R5_9TELE</name>
<evidence type="ECO:0000256" key="5">
    <source>
        <dbReference type="RuleBase" id="RU003452"/>
    </source>
</evidence>
<dbReference type="Gene3D" id="3.30.2140.20">
    <property type="match status" value="1"/>
</dbReference>
<dbReference type="InterPro" id="IPR038765">
    <property type="entry name" value="Papain-like_cys_pep_sf"/>
</dbReference>
<dbReference type="SUPFAM" id="SSF54001">
    <property type="entry name" value="Cysteine proteinases"/>
    <property type="match status" value="1"/>
</dbReference>
<keyword evidence="6" id="KW-0812">Transmembrane</keyword>
<evidence type="ECO:0000313" key="7">
    <source>
        <dbReference type="EMBL" id="KAK5914960.1"/>
    </source>
</evidence>
<dbReference type="PRINTS" id="PR01543">
    <property type="entry name" value="ANATRNSFRASE"/>
</dbReference>
<dbReference type="GO" id="GO:0071595">
    <property type="term" value="C:Nem1-Spo7 phosphatase complex"/>
    <property type="evidence" value="ECO:0007669"/>
    <property type="project" value="InterPro"/>
</dbReference>
<feature type="transmembrane region" description="Helical" evidence="6">
    <location>
        <begin position="395"/>
        <end position="417"/>
    </location>
</feature>
<keyword evidence="3 5" id="KW-0808">Transferase</keyword>
<dbReference type="InterPro" id="IPR001447">
    <property type="entry name" value="Arylamine_N-AcTrfase"/>
</dbReference>
<sequence>MIQRAVLLLQGTVLPQKTPFLIVCTFNTHQGTMNLQEYFIRIGLQGSFDKPDLETLKLIHKQHVMSVPFENLSMHCGERHILDLEFTFNKIVRSGRGGWCLENNSLFGWVLREMGYDTTRLSSRVFNRLTNEFSPIDSHLIHKVVVDGKAYIADVAFGVSFQMWEPIELVSGKDQHQAGGVFRFIDKGEKWVLEKTSRKTKVLNPDFAESSLVKRQETRTVYCFTLEPREVEHFYEANDTLQTDPKSLFMNKSIISLQTATGFRALAGWTYSEVTFKPEEGVDVFDLRNIEDEEKEQVLLEKFNIKLQKKLQILRGKQRCSQQQAAGTKGSDMNSLEQAEDLKAFERRLTEYVSCLQPATGRWRMILIVVSVCTATGAWNWLIDPDTQKVSFFSSLWNHPFFTISCVTLIALFFAGIHKRVVAPSIIAARCRTVLAEYNMSCDDTGKLILKPRPNIQ</sequence>
<evidence type="ECO:0000256" key="2">
    <source>
        <dbReference type="ARBA" id="ARBA00012701"/>
    </source>
</evidence>
<dbReference type="Proteomes" id="UP001335648">
    <property type="component" value="Unassembled WGS sequence"/>
</dbReference>
<evidence type="ECO:0000256" key="3">
    <source>
        <dbReference type="ARBA" id="ARBA00022679"/>
    </source>
</evidence>
<accession>A0AAN8D1R5</accession>
<keyword evidence="6" id="KW-1133">Transmembrane helix</keyword>
<dbReference type="Pfam" id="PF09771">
    <property type="entry name" value="Tmemb_18A"/>
    <property type="match status" value="1"/>
</dbReference>
<evidence type="ECO:0000256" key="1">
    <source>
        <dbReference type="ARBA" id="ARBA00006547"/>
    </source>
</evidence>
<keyword evidence="6" id="KW-0472">Membrane</keyword>
<reference evidence="7 8" key="1">
    <citation type="journal article" date="2023" name="Mol. Biol. Evol.">
        <title>Genomics of Secondarily Temperate Adaptation in the Only Non-Antarctic Icefish.</title>
        <authorList>
            <person name="Rivera-Colon A.G."/>
            <person name="Rayamajhi N."/>
            <person name="Minhas B.F."/>
            <person name="Madrigal G."/>
            <person name="Bilyk K.T."/>
            <person name="Yoon V."/>
            <person name="Hune M."/>
            <person name="Gregory S."/>
            <person name="Cheng C.H.C."/>
            <person name="Catchen J.M."/>
        </authorList>
    </citation>
    <scope>NUCLEOTIDE SEQUENCE [LARGE SCALE GENOMIC DNA]</scope>
    <source>
        <strain evidence="7">JC2023a</strain>
    </source>
</reference>
<dbReference type="Pfam" id="PF00797">
    <property type="entry name" value="Acetyltransf_2"/>
    <property type="match status" value="1"/>
</dbReference>
<protein>
    <recommendedName>
        <fullName evidence="2">arylamine N-acetyltransferase</fullName>
        <ecNumber evidence="2">2.3.1.5</ecNumber>
    </recommendedName>
</protein>
<organism evidence="7 8">
    <name type="scientific">Champsocephalus esox</name>
    <name type="common">pike icefish</name>
    <dbReference type="NCBI Taxonomy" id="159716"/>
    <lineage>
        <taxon>Eukaryota</taxon>
        <taxon>Metazoa</taxon>
        <taxon>Chordata</taxon>
        <taxon>Craniata</taxon>
        <taxon>Vertebrata</taxon>
        <taxon>Euteleostomi</taxon>
        <taxon>Actinopterygii</taxon>
        <taxon>Neopterygii</taxon>
        <taxon>Teleostei</taxon>
        <taxon>Neoteleostei</taxon>
        <taxon>Acanthomorphata</taxon>
        <taxon>Eupercaria</taxon>
        <taxon>Perciformes</taxon>
        <taxon>Notothenioidei</taxon>
        <taxon>Channichthyidae</taxon>
        <taxon>Champsocephalus</taxon>
    </lineage>
</organism>
<dbReference type="InterPro" id="IPR019168">
    <property type="entry name" value="NEP1-R1"/>
</dbReference>
<dbReference type="FunFam" id="3.30.2140.20:FF:000001">
    <property type="entry name" value="Arylamine N-acetyltransferase 1"/>
    <property type="match status" value="1"/>
</dbReference>
<comment type="similarity">
    <text evidence="1 5">Belongs to the arylamine N-acetyltransferase family.</text>
</comment>
<dbReference type="EC" id="2.3.1.5" evidence="2"/>
<gene>
    <name evidence="7" type="ORF">CesoFtcFv8_000596</name>
</gene>
<comment type="caution">
    <text evidence="7">The sequence shown here is derived from an EMBL/GenBank/DDBJ whole genome shotgun (WGS) entry which is preliminary data.</text>
</comment>
<evidence type="ECO:0000313" key="8">
    <source>
        <dbReference type="Proteomes" id="UP001335648"/>
    </source>
</evidence>